<evidence type="ECO:0000256" key="6">
    <source>
        <dbReference type="ARBA" id="ARBA00023315"/>
    </source>
</evidence>
<dbReference type="PROSITE" id="PS51186">
    <property type="entry name" value="GNAT"/>
    <property type="match status" value="1"/>
</dbReference>
<dbReference type="GO" id="GO:0033816">
    <property type="term" value="F:diaminobutyrate acetyltransferase activity"/>
    <property type="evidence" value="ECO:0007669"/>
    <property type="project" value="UniProtKB-EC"/>
</dbReference>
<dbReference type="KEGG" id="yti:FNA67_05970"/>
<evidence type="ECO:0000256" key="7">
    <source>
        <dbReference type="ARBA" id="ARBA00048924"/>
    </source>
</evidence>
<dbReference type="Proteomes" id="UP000321062">
    <property type="component" value="Chromosome"/>
</dbReference>
<dbReference type="CDD" id="cd04301">
    <property type="entry name" value="NAT_SF"/>
    <property type="match status" value="1"/>
</dbReference>
<keyword evidence="6 8" id="KW-0012">Acyltransferase</keyword>
<feature type="domain" description="N-acetyltransferase" evidence="9">
    <location>
        <begin position="10"/>
        <end position="177"/>
    </location>
</feature>
<dbReference type="EC" id="2.3.1.178" evidence="3 8"/>
<name>A0A5B9DTD6_9HYPH</name>
<evidence type="ECO:0000256" key="2">
    <source>
        <dbReference type="ARBA" id="ARBA00010712"/>
    </source>
</evidence>
<evidence type="ECO:0000313" key="10">
    <source>
        <dbReference type="EMBL" id="QEE22710.1"/>
    </source>
</evidence>
<reference evidence="10 11" key="1">
    <citation type="journal article" date="2015" name="Int. J. Syst. Evol. Microbiol.">
        <title>Youhaiella tibetensis gen. nov., sp. nov., isolated from subsurface sediment.</title>
        <authorList>
            <person name="Wang Y.X."/>
            <person name="Huang F.Q."/>
            <person name="Nogi Y."/>
            <person name="Pang S.J."/>
            <person name="Wang P.K."/>
            <person name="Lv J."/>
        </authorList>
    </citation>
    <scope>NUCLEOTIDE SEQUENCE [LARGE SCALE GENOMIC DNA]</scope>
    <source>
        <strain evidence="11">fig4</strain>
    </source>
</reference>
<keyword evidence="5 8" id="KW-0808">Transferase</keyword>
<evidence type="ECO:0000256" key="8">
    <source>
        <dbReference type="RuleBase" id="RU365045"/>
    </source>
</evidence>
<organism evidence="10 11">
    <name type="scientific">Paradevosia tibetensis</name>
    <dbReference type="NCBI Taxonomy" id="1447062"/>
    <lineage>
        <taxon>Bacteria</taxon>
        <taxon>Pseudomonadati</taxon>
        <taxon>Pseudomonadota</taxon>
        <taxon>Alphaproteobacteria</taxon>
        <taxon>Hyphomicrobiales</taxon>
        <taxon>Devosiaceae</taxon>
        <taxon>Paradevosia</taxon>
    </lineage>
</organism>
<sequence>MRQPAANPRTTIRRPTSADGEKVWSLVGATGSLDDNSLYCNLLQATHFASTCAIAEQNGQVVGWVSGYILPEQPDTYFVWQVCVGEAARGRGLGRRLIGDVLTRPECRAVTTLQCTITHDNEPSWGLFRAIAGKLDAQLRQLELFEKDTHFGGRHESEYVVSIGPFSPAQATALTRA</sequence>
<dbReference type="AlphaFoldDB" id="A0A5B9DTD6"/>
<dbReference type="SUPFAM" id="SSF55729">
    <property type="entry name" value="Acyl-CoA N-acyltransferases (Nat)"/>
    <property type="match status" value="1"/>
</dbReference>
<comment type="catalytic activity">
    <reaction evidence="7 8">
        <text>L-2,4-diaminobutanoate + acetyl-CoA = (2S)-4-acetamido-2-aminobutanoate + CoA + H(+)</text>
        <dbReference type="Rhea" id="RHEA:16901"/>
        <dbReference type="ChEBI" id="CHEBI:15378"/>
        <dbReference type="ChEBI" id="CHEBI:57287"/>
        <dbReference type="ChEBI" id="CHEBI:57288"/>
        <dbReference type="ChEBI" id="CHEBI:58761"/>
        <dbReference type="ChEBI" id="CHEBI:58929"/>
        <dbReference type="EC" id="2.3.1.178"/>
    </reaction>
</comment>
<evidence type="ECO:0000256" key="4">
    <source>
        <dbReference type="ARBA" id="ARBA00017935"/>
    </source>
</evidence>
<protein>
    <recommendedName>
        <fullName evidence="4 8">L-2,4-diaminobutyric acid acetyltransferase</fullName>
        <shortName evidence="8">DABA acetyltransferase</shortName>
        <ecNumber evidence="3 8">2.3.1.178</ecNumber>
    </recommendedName>
</protein>
<keyword evidence="11" id="KW-1185">Reference proteome</keyword>
<proteinExistence type="inferred from homology"/>
<evidence type="ECO:0000256" key="5">
    <source>
        <dbReference type="ARBA" id="ARBA00022679"/>
    </source>
</evidence>
<dbReference type="UniPathway" id="UPA00067">
    <property type="reaction ID" value="UER00122"/>
</dbReference>
<evidence type="ECO:0000256" key="3">
    <source>
        <dbReference type="ARBA" id="ARBA00012355"/>
    </source>
</evidence>
<gene>
    <name evidence="8 10" type="primary">ectA</name>
    <name evidence="10" type="ORF">FNA67_05970</name>
</gene>
<comment type="function">
    <text evidence="8">Catalyzes the acetylation of L-2,4-diaminobutyrate (DABA) to gamma-N-acetyl-alpha,gamma-diaminobutyric acid (ADABA) with acetyl coenzyme A.</text>
</comment>
<dbReference type="NCBIfam" id="TIGR02406">
    <property type="entry name" value="ectoine_EctA"/>
    <property type="match status" value="1"/>
</dbReference>
<comment type="pathway">
    <text evidence="1 8">Amine and polyamine biosynthesis; ectoine biosynthesis; L-ectoine from L-aspartate 4-semialdehyde: step 2/3.</text>
</comment>
<dbReference type="OrthoDB" id="2436196at2"/>
<dbReference type="GO" id="GO:0019491">
    <property type="term" value="P:ectoine biosynthetic process"/>
    <property type="evidence" value="ECO:0007669"/>
    <property type="project" value="UniProtKB-UniPathway"/>
</dbReference>
<dbReference type="InterPro" id="IPR000182">
    <property type="entry name" value="GNAT_dom"/>
</dbReference>
<dbReference type="Pfam" id="PF00583">
    <property type="entry name" value="Acetyltransf_1"/>
    <property type="match status" value="1"/>
</dbReference>
<evidence type="ECO:0000259" key="9">
    <source>
        <dbReference type="PROSITE" id="PS51186"/>
    </source>
</evidence>
<dbReference type="InterPro" id="IPR016181">
    <property type="entry name" value="Acyl_CoA_acyltransferase"/>
</dbReference>
<evidence type="ECO:0000313" key="11">
    <source>
        <dbReference type="Proteomes" id="UP000321062"/>
    </source>
</evidence>
<dbReference type="InterPro" id="IPR012772">
    <property type="entry name" value="Ectoine_EctA"/>
</dbReference>
<dbReference type="EMBL" id="CP041690">
    <property type="protein sequence ID" value="QEE22710.1"/>
    <property type="molecule type" value="Genomic_DNA"/>
</dbReference>
<dbReference type="Gene3D" id="3.40.630.30">
    <property type="match status" value="1"/>
</dbReference>
<comment type="similarity">
    <text evidence="2 8">Belongs to the acetyltransferase family. EctA subfamily.</text>
</comment>
<evidence type="ECO:0000256" key="1">
    <source>
        <dbReference type="ARBA" id="ARBA00004978"/>
    </source>
</evidence>
<accession>A0A5B9DTD6</accession>